<dbReference type="Pfam" id="PF25547">
    <property type="entry name" value="WXG100_2"/>
    <property type="match status" value="1"/>
</dbReference>
<organism evidence="3 4">
    <name type="scientific">Streptomyces yunnanensis</name>
    <dbReference type="NCBI Taxonomy" id="156453"/>
    <lineage>
        <taxon>Bacteria</taxon>
        <taxon>Bacillati</taxon>
        <taxon>Actinomycetota</taxon>
        <taxon>Actinomycetes</taxon>
        <taxon>Kitasatosporales</taxon>
        <taxon>Streptomycetaceae</taxon>
        <taxon>Streptomyces</taxon>
    </lineage>
</organism>
<name>A0A9X8N5L3_9ACTN</name>
<dbReference type="RefSeq" id="WP_073448006.1">
    <property type="nucleotide sequence ID" value="NZ_FRBK01000019.1"/>
</dbReference>
<evidence type="ECO:0000313" key="4">
    <source>
        <dbReference type="Proteomes" id="UP000184388"/>
    </source>
</evidence>
<protein>
    <submittedName>
        <fullName evidence="3">WXG100 family type VII secretion target</fullName>
    </submittedName>
</protein>
<dbReference type="EMBL" id="FRBK01000019">
    <property type="protein sequence ID" value="SHN08119.1"/>
    <property type="molecule type" value="Genomic_DNA"/>
</dbReference>
<dbReference type="InterPro" id="IPR057746">
    <property type="entry name" value="CpnT-like_N"/>
</dbReference>
<evidence type="ECO:0000313" key="3">
    <source>
        <dbReference type="EMBL" id="SHN08119.1"/>
    </source>
</evidence>
<dbReference type="Proteomes" id="UP000184388">
    <property type="component" value="Unassembled WGS sequence"/>
</dbReference>
<reference evidence="4" key="1">
    <citation type="submission" date="2016-11" db="EMBL/GenBank/DDBJ databases">
        <authorList>
            <person name="Jaros S."/>
            <person name="Januszkiewicz K."/>
            <person name="Wedrychowicz H."/>
        </authorList>
    </citation>
    <scope>NUCLEOTIDE SEQUENCE [LARGE SCALE GENOMIC DNA]</scope>
    <source>
        <strain evidence="4">CGMCC 4.3555</strain>
    </source>
</reference>
<dbReference type="AlphaFoldDB" id="A0A9X8N5L3"/>
<dbReference type="SUPFAM" id="SSF140453">
    <property type="entry name" value="EsxAB dimer-like"/>
    <property type="match status" value="1"/>
</dbReference>
<comment type="caution">
    <text evidence="3">The sequence shown here is derived from an EMBL/GenBank/DDBJ whole genome shotgun (WGS) entry which is preliminary data.</text>
</comment>
<evidence type="ECO:0000259" key="2">
    <source>
        <dbReference type="Pfam" id="PF25547"/>
    </source>
</evidence>
<dbReference type="Gene3D" id="1.10.287.1060">
    <property type="entry name" value="ESAT-6-like"/>
    <property type="match status" value="1"/>
</dbReference>
<proteinExistence type="predicted"/>
<feature type="compositionally biased region" description="Basic and acidic residues" evidence="1">
    <location>
        <begin position="346"/>
        <end position="372"/>
    </location>
</feature>
<dbReference type="InterPro" id="IPR010310">
    <property type="entry name" value="T7SS_ESAT-6-like"/>
</dbReference>
<gene>
    <name evidence="3" type="ORF">SAMN05216268_11962</name>
</gene>
<sequence>MSGDESVAEQVYEAGLEIINPGGDPDVLRSAAKGWRDLHENLQTMFHDLDREVQRTLESGWRGPAADSFAEHWKHLNTAMGKTLPQLPEAAQSLDKAADAIEDINHEIHEIYLEIGISIGISVGMSFLTMGFSAAAGAARAAQLAARAAKLANTLGTILRKVSEAFKVISRLAKEHRFLKNVLVNWASNTGGTVMTNALTGQETNLGDAVWQGGLSSLVGTGPGMLATGGVKALGKVAGKLENPIAQGFGRHSGWIGDVAGGGVGSATGGLAVDGVKKLDGDQDVDMGWDAGVNLITGGVGGAAVHGVNTQLPPGREGPHFPIEGPTQGIIYGGGGAIATPIQNALKDDTQKSEASEGPHDAKKGSVKDVFG</sequence>
<feature type="domain" description="Outer membrane channel protein CpnT-like N-terminal" evidence="2">
    <location>
        <begin position="10"/>
        <end position="150"/>
    </location>
</feature>
<evidence type="ECO:0000256" key="1">
    <source>
        <dbReference type="SAM" id="MobiDB-lite"/>
    </source>
</evidence>
<dbReference type="InterPro" id="IPR036689">
    <property type="entry name" value="ESAT-6-like_sf"/>
</dbReference>
<accession>A0A9X8N5L3</accession>
<dbReference type="NCBIfam" id="TIGR03930">
    <property type="entry name" value="WXG100_ESAT6"/>
    <property type="match status" value="1"/>
</dbReference>
<feature type="region of interest" description="Disordered" evidence="1">
    <location>
        <begin position="343"/>
        <end position="372"/>
    </location>
</feature>